<protein>
    <submittedName>
        <fullName evidence="2">Cyclase</fullName>
    </submittedName>
</protein>
<accession>A0A3M7M1I7</accession>
<evidence type="ECO:0000313" key="2">
    <source>
        <dbReference type="EMBL" id="RMZ68341.1"/>
    </source>
</evidence>
<sequence length="274" mass="30038">MTHATESWVHVETSLCRASAAARRPSVLGVVLLFMMQPGKYEPVFALGSTLDWITWLISSQWDGFKHFGYQSLGLFYNGTSATHLSGDEMTERLGLHGIGSRIGSSADCTRILGALRGSSDVVFYSTKNGIEYDRLGNHAITVEAPQAVAAAQDVQFRVGDILLVRTGFHHPMKHVGVESSRAMAKWLWDTGFSACASDAPAFEAIPKRSIDIEDLFLHEIMLAGWGMPIGELWELEKLSEHCAQTKRYSFFMTSMPLHVVGGVGSPSNAIAIF</sequence>
<evidence type="ECO:0000313" key="3">
    <source>
        <dbReference type="Proteomes" id="UP000265663"/>
    </source>
</evidence>
<dbReference type="PANTHER" id="PTHR34861:SF11">
    <property type="entry name" value="CYCLASE"/>
    <property type="match status" value="1"/>
</dbReference>
<name>A0A3M7M1I7_9PLEO</name>
<dbReference type="GO" id="GO:0019441">
    <property type="term" value="P:L-tryptophan catabolic process to kynurenine"/>
    <property type="evidence" value="ECO:0007669"/>
    <property type="project" value="InterPro"/>
</dbReference>
<dbReference type="Pfam" id="PF04199">
    <property type="entry name" value="Cyclase"/>
    <property type="match status" value="1"/>
</dbReference>
<dbReference type="GO" id="GO:0004061">
    <property type="term" value="F:arylformamidase activity"/>
    <property type="evidence" value="ECO:0007669"/>
    <property type="project" value="InterPro"/>
</dbReference>
<reference evidence="2 3" key="1">
    <citation type="journal article" date="2014" name="PLoS ONE">
        <title>De novo Genome Assembly of the Fungal Plant Pathogen Pyrenophora semeniperda.</title>
        <authorList>
            <person name="Soliai M.M."/>
            <person name="Meyer S.E."/>
            <person name="Udall J.A."/>
            <person name="Elzinga D.E."/>
            <person name="Hermansen R.A."/>
            <person name="Bodily P.M."/>
            <person name="Hart A.A."/>
            <person name="Coleman C.E."/>
        </authorList>
    </citation>
    <scope>NUCLEOTIDE SEQUENCE [LARGE SCALE GENOMIC DNA]</scope>
    <source>
        <strain evidence="2 3">CCB06</strain>
        <tissue evidence="2">Mycelium</tissue>
    </source>
</reference>
<dbReference type="SUPFAM" id="SSF102198">
    <property type="entry name" value="Putative cyclase"/>
    <property type="match status" value="1"/>
</dbReference>
<dbReference type="Gene3D" id="3.50.30.50">
    <property type="entry name" value="Putative cyclase"/>
    <property type="match status" value="1"/>
</dbReference>
<dbReference type="OrthoDB" id="3683765at2759"/>
<dbReference type="AlphaFoldDB" id="A0A3M7M1I7"/>
<dbReference type="InterPro" id="IPR007325">
    <property type="entry name" value="KFase/CYL"/>
</dbReference>
<dbReference type="PANTHER" id="PTHR34861">
    <property type="match status" value="1"/>
</dbReference>
<dbReference type="InterPro" id="IPR037175">
    <property type="entry name" value="KFase_sf"/>
</dbReference>
<comment type="similarity">
    <text evidence="1">Belongs to the Cyclase 1 superfamily.</text>
</comment>
<organism evidence="2 3">
    <name type="scientific">Pyrenophora seminiperda CCB06</name>
    <dbReference type="NCBI Taxonomy" id="1302712"/>
    <lineage>
        <taxon>Eukaryota</taxon>
        <taxon>Fungi</taxon>
        <taxon>Dikarya</taxon>
        <taxon>Ascomycota</taxon>
        <taxon>Pezizomycotina</taxon>
        <taxon>Dothideomycetes</taxon>
        <taxon>Pleosporomycetidae</taxon>
        <taxon>Pleosporales</taxon>
        <taxon>Pleosporineae</taxon>
        <taxon>Pleosporaceae</taxon>
        <taxon>Pyrenophora</taxon>
    </lineage>
</organism>
<keyword evidence="3" id="KW-1185">Reference proteome</keyword>
<dbReference type="EMBL" id="KE747815">
    <property type="protein sequence ID" value="RMZ68341.1"/>
    <property type="molecule type" value="Genomic_DNA"/>
</dbReference>
<gene>
    <name evidence="2" type="ORF">GMOD_00009955</name>
</gene>
<dbReference type="Proteomes" id="UP000265663">
    <property type="component" value="Unassembled WGS sequence"/>
</dbReference>
<evidence type="ECO:0000256" key="1">
    <source>
        <dbReference type="ARBA" id="ARBA00007865"/>
    </source>
</evidence>
<proteinExistence type="inferred from homology"/>